<accession>A0A1A6GDY8</accession>
<reference evidence="2 3" key="1">
    <citation type="submission" date="2016-06" db="EMBL/GenBank/DDBJ databases">
        <title>The Draft Genome Sequence and Annotation of the Desert Woodrat Neotoma lepida.</title>
        <authorList>
            <person name="Campbell M."/>
            <person name="Oakeson K.F."/>
            <person name="Yandell M."/>
            <person name="Halpert J.R."/>
            <person name="Dearing D."/>
        </authorList>
    </citation>
    <scope>NUCLEOTIDE SEQUENCE [LARGE SCALE GENOMIC DNA]</scope>
    <source>
        <strain evidence="2">417</strain>
        <tissue evidence="2">Liver</tissue>
    </source>
</reference>
<dbReference type="AlphaFoldDB" id="A0A1A6GDY8"/>
<dbReference type="PANTHER" id="PTHR11728:SF7">
    <property type="entry name" value="GLYCEROL-3-PHOSPHATE DEHYDROGENASE 1-LIKE PROTEIN"/>
    <property type="match status" value="1"/>
</dbReference>
<dbReference type="InterPro" id="IPR011128">
    <property type="entry name" value="G3P_DH_NAD-dep_N"/>
</dbReference>
<evidence type="ECO:0000313" key="3">
    <source>
        <dbReference type="Proteomes" id="UP000092124"/>
    </source>
</evidence>
<gene>
    <name evidence="2" type="ORF">A6R68_07496</name>
</gene>
<dbReference type="GO" id="GO:0046168">
    <property type="term" value="P:glycerol-3-phosphate catabolic process"/>
    <property type="evidence" value="ECO:0007669"/>
    <property type="project" value="InterPro"/>
</dbReference>
<dbReference type="GO" id="GO:0005829">
    <property type="term" value="C:cytosol"/>
    <property type="evidence" value="ECO:0007669"/>
    <property type="project" value="TreeGrafter"/>
</dbReference>
<dbReference type="EMBL" id="LZPO01097584">
    <property type="protein sequence ID" value="OBS63965.1"/>
    <property type="molecule type" value="Genomic_DNA"/>
</dbReference>
<feature type="non-terminal residue" evidence="2">
    <location>
        <position position="72"/>
    </location>
</feature>
<dbReference type="Gene3D" id="3.40.50.720">
    <property type="entry name" value="NAD(P)-binding Rossmann-like Domain"/>
    <property type="match status" value="1"/>
</dbReference>
<dbReference type="OrthoDB" id="10263760at2759"/>
<organism evidence="2 3">
    <name type="scientific">Neotoma lepida</name>
    <name type="common">Desert woodrat</name>
    <dbReference type="NCBI Taxonomy" id="56216"/>
    <lineage>
        <taxon>Eukaryota</taxon>
        <taxon>Metazoa</taxon>
        <taxon>Chordata</taxon>
        <taxon>Craniata</taxon>
        <taxon>Vertebrata</taxon>
        <taxon>Euteleostomi</taxon>
        <taxon>Mammalia</taxon>
        <taxon>Eutheria</taxon>
        <taxon>Euarchontoglires</taxon>
        <taxon>Glires</taxon>
        <taxon>Rodentia</taxon>
        <taxon>Myomorpha</taxon>
        <taxon>Muroidea</taxon>
        <taxon>Cricetidae</taxon>
        <taxon>Neotominae</taxon>
        <taxon>Neotoma</taxon>
    </lineage>
</organism>
<evidence type="ECO:0000313" key="2">
    <source>
        <dbReference type="EMBL" id="OBS63965.1"/>
    </source>
</evidence>
<keyword evidence="3" id="KW-1185">Reference proteome</keyword>
<dbReference type="STRING" id="56216.A0A1A6GDY8"/>
<comment type="caution">
    <text evidence="2">The sequence shown here is derived from an EMBL/GenBank/DDBJ whole genome shotgun (WGS) entry which is preliminary data.</text>
</comment>
<evidence type="ECO:0000259" key="1">
    <source>
        <dbReference type="Pfam" id="PF01210"/>
    </source>
</evidence>
<dbReference type="Proteomes" id="UP000092124">
    <property type="component" value="Unassembled WGS sequence"/>
</dbReference>
<dbReference type="GO" id="GO:0051287">
    <property type="term" value="F:NAD binding"/>
    <property type="evidence" value="ECO:0007669"/>
    <property type="project" value="InterPro"/>
</dbReference>
<dbReference type="PANTHER" id="PTHR11728">
    <property type="entry name" value="GLYCEROL-3-PHOSPHATE DEHYDROGENASE"/>
    <property type="match status" value="1"/>
</dbReference>
<feature type="domain" description="Glycerol-3-phosphate dehydrogenase NAD-dependent N-terminal" evidence="1">
    <location>
        <begin position="10"/>
        <end position="44"/>
    </location>
</feature>
<dbReference type="GO" id="GO:0016616">
    <property type="term" value="F:oxidoreductase activity, acting on the CH-OH group of donors, NAD or NADP as acceptor"/>
    <property type="evidence" value="ECO:0007669"/>
    <property type="project" value="InterPro"/>
</dbReference>
<dbReference type="Pfam" id="PF01210">
    <property type="entry name" value="NAD_Gly3P_dh_N"/>
    <property type="match status" value="1"/>
</dbReference>
<proteinExistence type="predicted"/>
<name>A0A1A6GDY8_NEOLE</name>
<protein>
    <recommendedName>
        <fullName evidence="1">Glycerol-3-phosphate dehydrogenase NAD-dependent N-terminal domain-containing protein</fullName>
    </recommendedName>
</protein>
<sequence>MLHYTEDGQEYIMTGMDVSMVMGANTAREVAAGKFCETTIGSKVIQNGLHFKELLQTPNFRITPMLWNSVEH</sequence>